<dbReference type="SUPFAM" id="SSF53955">
    <property type="entry name" value="Lysozyme-like"/>
    <property type="match status" value="1"/>
</dbReference>
<dbReference type="VEuPathDB" id="FungiDB:H257_02250"/>
<dbReference type="VEuPathDB" id="FungiDB:H257_13150"/>
<evidence type="ECO:0000256" key="2">
    <source>
        <dbReference type="ARBA" id="ARBA00023157"/>
    </source>
</evidence>
<keyword evidence="3" id="KW-1133">Transmembrane helix</keyword>
<evidence type="ECO:0000256" key="3">
    <source>
        <dbReference type="SAM" id="Phobius"/>
    </source>
</evidence>
<dbReference type="Gene3D" id="1.10.530.10">
    <property type="match status" value="1"/>
</dbReference>
<dbReference type="AlphaFoldDB" id="A0A396ZW81"/>
<reference evidence="5 6" key="1">
    <citation type="submission" date="2018-08" db="EMBL/GenBank/DDBJ databases">
        <title>Aphanomyces genome sequencing and annotation.</title>
        <authorList>
            <person name="Minardi D."/>
            <person name="Oidtmann B."/>
            <person name="Van Der Giezen M."/>
            <person name="Studholme D.J."/>
        </authorList>
    </citation>
    <scope>NUCLEOTIDE SEQUENCE [LARGE SCALE GENOMIC DNA]</scope>
    <source>
        <strain evidence="5 6">Kv</strain>
    </source>
</reference>
<keyword evidence="1" id="KW-0611">Plant defense</keyword>
<keyword evidence="3" id="KW-0812">Transmembrane</keyword>
<dbReference type="PANTHER" id="PTHR22595:SF79">
    <property type="entry name" value="CHITINASE 12"/>
    <property type="match status" value="1"/>
</dbReference>
<organism evidence="5 6">
    <name type="scientific">Aphanomyces astaci</name>
    <name type="common">Crayfish plague agent</name>
    <dbReference type="NCBI Taxonomy" id="112090"/>
    <lineage>
        <taxon>Eukaryota</taxon>
        <taxon>Sar</taxon>
        <taxon>Stramenopiles</taxon>
        <taxon>Oomycota</taxon>
        <taxon>Saprolegniomycetes</taxon>
        <taxon>Saprolegniales</taxon>
        <taxon>Verrucalvaceae</taxon>
        <taxon>Aphanomyces</taxon>
    </lineage>
</organism>
<evidence type="ECO:0000313" key="6">
    <source>
        <dbReference type="Proteomes" id="UP000265427"/>
    </source>
</evidence>
<dbReference type="InterPro" id="IPR023346">
    <property type="entry name" value="Lysozyme-like_dom_sf"/>
</dbReference>
<protein>
    <recommendedName>
        <fullName evidence="4">Glycoside hydrolase family 19 catalytic domain-containing protein</fullName>
    </recommendedName>
</protein>
<evidence type="ECO:0000256" key="1">
    <source>
        <dbReference type="ARBA" id="ARBA00022821"/>
    </source>
</evidence>
<evidence type="ECO:0000259" key="4">
    <source>
        <dbReference type="Pfam" id="PF00182"/>
    </source>
</evidence>
<evidence type="ECO:0000313" key="5">
    <source>
        <dbReference type="EMBL" id="RHX97886.1"/>
    </source>
</evidence>
<proteinExistence type="predicted"/>
<dbReference type="InterPro" id="IPR000726">
    <property type="entry name" value="Glyco_hydro_19_cat"/>
</dbReference>
<dbReference type="Pfam" id="PF00182">
    <property type="entry name" value="Glyco_hydro_19"/>
    <property type="match status" value="1"/>
</dbReference>
<name>A0A396ZW81_APHAT</name>
<dbReference type="CDD" id="cd00325">
    <property type="entry name" value="chitinase_GH19"/>
    <property type="match status" value="1"/>
</dbReference>
<dbReference type="Proteomes" id="UP000265427">
    <property type="component" value="Unassembled WGS sequence"/>
</dbReference>
<dbReference type="PANTHER" id="PTHR22595">
    <property type="entry name" value="CHITINASE-RELATED"/>
    <property type="match status" value="1"/>
</dbReference>
<dbReference type="EMBL" id="QUSZ01010715">
    <property type="protein sequence ID" value="RHX97886.1"/>
    <property type="molecule type" value="Genomic_DNA"/>
</dbReference>
<dbReference type="GO" id="GO:0016998">
    <property type="term" value="P:cell wall macromolecule catabolic process"/>
    <property type="evidence" value="ECO:0007669"/>
    <property type="project" value="InterPro"/>
</dbReference>
<gene>
    <name evidence="5" type="ORF">DYB36_010010</name>
</gene>
<sequence>MFLDAFPNAHPLYTYENLLAMAAKYPEFASTGDVTADRREVATFLGHVALESGDLRFVEELKVSTMCQESPEYPCAPGKQYHGRGAIQLSWNYNYKDFGKVANIELVQFPELVATDPDLLWWSALWYSNDDRWNGNIHKVVGKPGGFAYVTFMINGGLECGLNPSNKKSEATRIANYVKFCSMLGVDPGDNLSQRMWRSTKSRRSYVSPQLTLLRDTKMGYIMAKYGPPAVKLFVSAMCVALVTVDVTTNNWEIIDVIGNGNTLLTPLLNVDSSDDLASEYSFPVGRGVESTSTVGIFMLNYTMRKMNLRDNSMYVLTGDDFLIDGPLNDICSTLKKTYQLPTNQTNVGSTVKLATIKDSIQYIRGTAITNLLYGLGTPPPATTQHDELISMGFMPARTDLDLRVTTGVVVPPVGTTSYTNVTMYRFYPRAFCSGCEPVSELGLSVCQLTSTYNATTKTLVVSSSVANYGEYYSMGFMLERTGTTAGSLYVRGFCVLFVMAAFATSQKTVRWTDGATLTSWYKKLTHMVAPTLLRHPCHTLDFSYFCFNSDLFVLGYVVAVLLDEKSCNIYSRAMFSWNKNATASATSAWVFVRILAMNFRWMWLNCLLIKFLKWFVNFATATRYSGRNHLVAYLNFSTPTFVYIAGLFFVARNNLLDYGLLDSVNLESSTQSLEGISVNIFNSVLFRGYPSLVLLMLINVFVILTVGWVVNRQWWHKVAKNSLGRQQMYNSTSIIADVGYTFIDMGEYQGQVVLIPVRSLCTVQWFLTSQTIRFGLPEHPSVIRAMTSKGVSQLNTSNVTVGKRYSSSPSAKRDLAPTFSRRETNGTVHVDVEATEAENEVELLMVAQDLDGYIHLYNALKAEVQAPSMEGKVINDSKYQLA</sequence>
<dbReference type="GO" id="GO:0004568">
    <property type="term" value="F:chitinase activity"/>
    <property type="evidence" value="ECO:0007669"/>
    <property type="project" value="InterPro"/>
</dbReference>
<accession>A0A396ZW81</accession>
<dbReference type="GO" id="GO:0006032">
    <property type="term" value="P:chitin catabolic process"/>
    <property type="evidence" value="ECO:0007669"/>
    <property type="project" value="InterPro"/>
</dbReference>
<dbReference type="Gene3D" id="3.30.20.10">
    <property type="entry name" value="Endochitinase, domain 2"/>
    <property type="match status" value="1"/>
</dbReference>
<feature type="transmembrane region" description="Helical" evidence="3">
    <location>
        <begin position="690"/>
        <end position="711"/>
    </location>
</feature>
<feature type="transmembrane region" description="Helical" evidence="3">
    <location>
        <begin position="602"/>
        <end position="619"/>
    </location>
</feature>
<feature type="transmembrane region" description="Helical" evidence="3">
    <location>
        <begin position="631"/>
        <end position="652"/>
    </location>
</feature>
<feature type="domain" description="Glycoside hydrolase family 19 catalytic" evidence="4">
    <location>
        <begin position="8"/>
        <end position="192"/>
    </location>
</feature>
<dbReference type="GO" id="GO:0006952">
    <property type="term" value="P:defense response"/>
    <property type="evidence" value="ECO:0007669"/>
    <property type="project" value="UniProtKB-KW"/>
</dbReference>
<comment type="caution">
    <text evidence="5">The sequence shown here is derived from an EMBL/GenBank/DDBJ whole genome shotgun (WGS) entry which is preliminary data.</text>
</comment>
<keyword evidence="3" id="KW-0472">Membrane</keyword>
<keyword evidence="2" id="KW-1015">Disulfide bond</keyword>